<dbReference type="Proteomes" id="UP000189701">
    <property type="component" value="Unplaced"/>
</dbReference>
<dbReference type="eggNOG" id="ENOG502SX0M">
    <property type="taxonomic scope" value="Eukaryota"/>
</dbReference>
<protein>
    <submittedName>
        <fullName evidence="3">Uncharacterized protein LOC104229818</fullName>
    </submittedName>
</protein>
<proteinExistence type="predicted"/>
<name>A0A1U7WU50_NICSY</name>
<evidence type="ECO:0000256" key="1">
    <source>
        <dbReference type="SAM" id="MobiDB-lite"/>
    </source>
</evidence>
<feature type="region of interest" description="Disordered" evidence="1">
    <location>
        <begin position="1"/>
        <end position="54"/>
    </location>
</feature>
<dbReference type="AlphaFoldDB" id="A0A1U7WU50"/>
<evidence type="ECO:0000313" key="3">
    <source>
        <dbReference type="RefSeq" id="XP_009780831.1"/>
    </source>
</evidence>
<organism evidence="2 3">
    <name type="scientific">Nicotiana sylvestris</name>
    <name type="common">Wood tobacco</name>
    <name type="synonym">South American tobacco</name>
    <dbReference type="NCBI Taxonomy" id="4096"/>
    <lineage>
        <taxon>Eukaryota</taxon>
        <taxon>Viridiplantae</taxon>
        <taxon>Streptophyta</taxon>
        <taxon>Embryophyta</taxon>
        <taxon>Tracheophyta</taxon>
        <taxon>Spermatophyta</taxon>
        <taxon>Magnoliopsida</taxon>
        <taxon>eudicotyledons</taxon>
        <taxon>Gunneridae</taxon>
        <taxon>Pentapetalae</taxon>
        <taxon>asterids</taxon>
        <taxon>lamiids</taxon>
        <taxon>Solanales</taxon>
        <taxon>Solanaceae</taxon>
        <taxon>Nicotianoideae</taxon>
        <taxon>Nicotianeae</taxon>
        <taxon>Nicotiana</taxon>
    </lineage>
</organism>
<dbReference type="RefSeq" id="XP_009780831.1">
    <property type="nucleotide sequence ID" value="XM_009782529.1"/>
</dbReference>
<reference evidence="2" key="1">
    <citation type="journal article" date="2013" name="Genome Biol.">
        <title>Reference genomes and transcriptomes of Nicotiana sylvestris and Nicotiana tomentosiformis.</title>
        <authorList>
            <person name="Sierro N."/>
            <person name="Battey J.N."/>
            <person name="Ouadi S."/>
            <person name="Bovet L."/>
            <person name="Goepfert S."/>
            <person name="Bakaher N."/>
            <person name="Peitsch M.C."/>
            <person name="Ivanov N.V."/>
        </authorList>
    </citation>
    <scope>NUCLEOTIDE SEQUENCE [LARGE SCALE GENOMIC DNA]</scope>
</reference>
<evidence type="ECO:0000313" key="2">
    <source>
        <dbReference type="Proteomes" id="UP000189701"/>
    </source>
</evidence>
<sequence length="73" mass="8412">MEATKERNEQMEKKEEDDPMAKAREIIREAIITDGENPNTSTTNKMKKKEGAQQLDDVLVFSRTVQKRDSSLE</sequence>
<keyword evidence="2" id="KW-1185">Reference proteome</keyword>
<reference evidence="3" key="2">
    <citation type="submission" date="2025-08" db="UniProtKB">
        <authorList>
            <consortium name="RefSeq"/>
        </authorList>
    </citation>
    <scope>IDENTIFICATION</scope>
    <source>
        <tissue evidence="3">Leaf</tissue>
    </source>
</reference>
<feature type="compositionally biased region" description="Basic and acidic residues" evidence="1">
    <location>
        <begin position="1"/>
        <end position="28"/>
    </location>
</feature>
<gene>
    <name evidence="3" type="primary">LOC104229818</name>
</gene>
<accession>A0A1U7WU50</accession>